<feature type="region of interest" description="Disordered" evidence="10">
    <location>
        <begin position="94"/>
        <end position="146"/>
    </location>
</feature>
<dbReference type="Pfam" id="PF08118">
    <property type="entry name" value="MDM31_MDM32"/>
    <property type="match status" value="1"/>
</dbReference>
<dbReference type="Proteomes" id="UP000305067">
    <property type="component" value="Unassembled WGS sequence"/>
</dbReference>
<protein>
    <submittedName>
        <fullName evidence="12">Mitochondrial distribution and morphology protein-domain-containing protein</fullName>
    </submittedName>
</protein>
<dbReference type="EMBL" id="ML178822">
    <property type="protein sequence ID" value="TFL02503.1"/>
    <property type="molecule type" value="Genomic_DNA"/>
</dbReference>
<dbReference type="PANTHER" id="PTHR31068">
    <property type="entry name" value="MITOCHONDRIAL DISTRIBUTION AND MORPHOLOGY PROTEIN 31"/>
    <property type="match status" value="1"/>
</dbReference>
<dbReference type="GO" id="GO:0000001">
    <property type="term" value="P:mitochondrion inheritance"/>
    <property type="evidence" value="ECO:0007669"/>
    <property type="project" value="InterPro"/>
</dbReference>
<dbReference type="OrthoDB" id="17678at2759"/>
<keyword evidence="6 11" id="KW-1133">Transmembrane helix</keyword>
<keyword evidence="7" id="KW-0496">Mitochondrion</keyword>
<keyword evidence="4" id="KW-0999">Mitochondrion inner membrane</keyword>
<feature type="compositionally biased region" description="Low complexity" evidence="10">
    <location>
        <begin position="96"/>
        <end position="111"/>
    </location>
</feature>
<dbReference type="STRING" id="1884261.A0A5C3QKQ3"/>
<sequence>MTSRLRCLVQATTQRTTTFHHSSGAARLHKPKASVDRYTAIRSFFSHNHKQPTQLDGDTLTRSLTEASWSSPSRNASYHDPRAFLPHISIRQLHTSPISRKSSSKPRSSSSHTNHDDSLSPPPSSSSQPDTPHAPPSPPPEKPPNLENYSEFFRRLALSLPDLHRPTKDDFLNVASGFWQRARIRFKWFTIKSFRKFNADDISAFITVLLMSQTLWVLVGTTAFFSVVFATINSLGLQEYVARGISDYLTSETGVTIIFESAIVPKWKDSRISFKNVYISRRPTSTSQPPSKGDISHRAAAGYDVANHPSFFHHEDDHEHEDEGNVAPESEDDVEGDGYSMFDLTIDSVDVTLSLWRWLDGKGLIEDAVVKGVRGVLDRRSVVFEPGLEPALFRHPARLGDFHLDFLQLEDVLITVHQPGDFRPFTASIFHANIGAFRKNFLFYDFLHAESVVGQFDGCLFSLHRPQSIGRTHEKDVREGDRSRMTRIRIDGVNIDHLQGSTTSASGPVSWITSGKVDAVLDITFPRDASAPALNEILGEIADSITSSLALDIVPGQRELAKPALSAPEDGSQHHNHGSTNDQGEGELRKERPVQPDPEQKVLVDIDIRFRDLKAAVPIFPGELSYVNSALIRPIVAFINANRVLVPIHCRVVKNLSDFEGAWTMWEAGLTDDISLQIYEALAHHVGQINMNRRIKTVSVWSLHLTANALLSALRNAMDPVTAHLRELYARDYESALRAGMTSFA</sequence>
<feature type="compositionally biased region" description="Basic and acidic residues" evidence="10">
    <location>
        <begin position="586"/>
        <end position="596"/>
    </location>
</feature>
<proteinExistence type="inferred from homology"/>
<keyword evidence="3 11" id="KW-0812">Transmembrane</keyword>
<evidence type="ECO:0000256" key="4">
    <source>
        <dbReference type="ARBA" id="ARBA00022792"/>
    </source>
</evidence>
<feature type="compositionally biased region" description="Pro residues" evidence="10">
    <location>
        <begin position="132"/>
        <end position="143"/>
    </location>
</feature>
<name>A0A5C3QKQ3_9AGAR</name>
<reference evidence="12 13" key="1">
    <citation type="journal article" date="2019" name="Nat. Ecol. Evol.">
        <title>Megaphylogeny resolves global patterns of mushroom evolution.</title>
        <authorList>
            <person name="Varga T."/>
            <person name="Krizsan K."/>
            <person name="Foldi C."/>
            <person name="Dima B."/>
            <person name="Sanchez-Garcia M."/>
            <person name="Sanchez-Ramirez S."/>
            <person name="Szollosi G.J."/>
            <person name="Szarkandi J.G."/>
            <person name="Papp V."/>
            <person name="Albert L."/>
            <person name="Andreopoulos W."/>
            <person name="Angelini C."/>
            <person name="Antonin V."/>
            <person name="Barry K.W."/>
            <person name="Bougher N.L."/>
            <person name="Buchanan P."/>
            <person name="Buyck B."/>
            <person name="Bense V."/>
            <person name="Catcheside P."/>
            <person name="Chovatia M."/>
            <person name="Cooper J."/>
            <person name="Damon W."/>
            <person name="Desjardin D."/>
            <person name="Finy P."/>
            <person name="Geml J."/>
            <person name="Haridas S."/>
            <person name="Hughes K."/>
            <person name="Justo A."/>
            <person name="Karasinski D."/>
            <person name="Kautmanova I."/>
            <person name="Kiss B."/>
            <person name="Kocsube S."/>
            <person name="Kotiranta H."/>
            <person name="LaButti K.M."/>
            <person name="Lechner B.E."/>
            <person name="Liimatainen K."/>
            <person name="Lipzen A."/>
            <person name="Lukacs Z."/>
            <person name="Mihaltcheva S."/>
            <person name="Morgado L.N."/>
            <person name="Niskanen T."/>
            <person name="Noordeloos M.E."/>
            <person name="Ohm R.A."/>
            <person name="Ortiz-Santana B."/>
            <person name="Ovrebo C."/>
            <person name="Racz N."/>
            <person name="Riley R."/>
            <person name="Savchenko A."/>
            <person name="Shiryaev A."/>
            <person name="Soop K."/>
            <person name="Spirin V."/>
            <person name="Szebenyi C."/>
            <person name="Tomsovsky M."/>
            <person name="Tulloss R.E."/>
            <person name="Uehling J."/>
            <person name="Grigoriev I.V."/>
            <person name="Vagvolgyi C."/>
            <person name="Papp T."/>
            <person name="Martin F.M."/>
            <person name="Miettinen O."/>
            <person name="Hibbett D.S."/>
            <person name="Nagy L.G."/>
        </authorList>
    </citation>
    <scope>NUCLEOTIDE SEQUENCE [LARGE SCALE GENOMIC DNA]</scope>
    <source>
        <strain evidence="12 13">CBS 309.79</strain>
    </source>
</reference>
<evidence type="ECO:0000313" key="12">
    <source>
        <dbReference type="EMBL" id="TFL02503.1"/>
    </source>
</evidence>
<dbReference type="AlphaFoldDB" id="A0A5C3QKQ3"/>
<evidence type="ECO:0000256" key="8">
    <source>
        <dbReference type="ARBA" id="ARBA00023136"/>
    </source>
</evidence>
<dbReference type="InterPro" id="IPR012571">
    <property type="entry name" value="Mdm31/Mdm32"/>
</dbReference>
<dbReference type="GO" id="GO:0007005">
    <property type="term" value="P:mitochondrion organization"/>
    <property type="evidence" value="ECO:0007669"/>
    <property type="project" value="InterPro"/>
</dbReference>
<evidence type="ECO:0000256" key="6">
    <source>
        <dbReference type="ARBA" id="ARBA00022989"/>
    </source>
</evidence>
<evidence type="ECO:0000256" key="1">
    <source>
        <dbReference type="ARBA" id="ARBA00004273"/>
    </source>
</evidence>
<dbReference type="PANTHER" id="PTHR31068:SF0">
    <property type="entry name" value="MITOCHONDRIAL DISTRIBUTION AND MORPHOLOGY PROTEIN 31"/>
    <property type="match status" value="1"/>
</dbReference>
<feature type="region of interest" description="Disordered" evidence="10">
    <location>
        <begin position="563"/>
        <end position="596"/>
    </location>
</feature>
<keyword evidence="5" id="KW-0809">Transit peptide</keyword>
<evidence type="ECO:0000256" key="9">
    <source>
        <dbReference type="ARBA" id="ARBA00025191"/>
    </source>
</evidence>
<feature type="region of interest" description="Disordered" evidence="10">
    <location>
        <begin position="312"/>
        <end position="334"/>
    </location>
</feature>
<feature type="compositionally biased region" description="Basic and acidic residues" evidence="10">
    <location>
        <begin position="312"/>
        <end position="323"/>
    </location>
</feature>
<evidence type="ECO:0000256" key="7">
    <source>
        <dbReference type="ARBA" id="ARBA00023128"/>
    </source>
</evidence>
<evidence type="ECO:0000256" key="3">
    <source>
        <dbReference type="ARBA" id="ARBA00022692"/>
    </source>
</evidence>
<comment type="function">
    <text evidence="9">Involved in the organization of the mitochondrial membranes and the global structure of the mitochondria. Also required for mitochondrial distribution and mobility as well as for the maintenance of mitochondrial DNA nucleoids structures.</text>
</comment>
<evidence type="ECO:0000256" key="2">
    <source>
        <dbReference type="ARBA" id="ARBA00005687"/>
    </source>
</evidence>
<evidence type="ECO:0000313" key="13">
    <source>
        <dbReference type="Proteomes" id="UP000305067"/>
    </source>
</evidence>
<comment type="similarity">
    <text evidence="2">Belongs to the MDM31/MDM32 family.</text>
</comment>
<evidence type="ECO:0000256" key="10">
    <source>
        <dbReference type="SAM" id="MobiDB-lite"/>
    </source>
</evidence>
<evidence type="ECO:0000256" key="5">
    <source>
        <dbReference type="ARBA" id="ARBA00022946"/>
    </source>
</evidence>
<dbReference type="GO" id="GO:0005743">
    <property type="term" value="C:mitochondrial inner membrane"/>
    <property type="evidence" value="ECO:0007669"/>
    <property type="project" value="UniProtKB-SubCell"/>
</dbReference>
<feature type="compositionally biased region" description="Acidic residues" evidence="10">
    <location>
        <begin position="324"/>
        <end position="334"/>
    </location>
</feature>
<evidence type="ECO:0000256" key="11">
    <source>
        <dbReference type="SAM" id="Phobius"/>
    </source>
</evidence>
<feature type="transmembrane region" description="Helical" evidence="11">
    <location>
        <begin position="202"/>
        <end position="229"/>
    </location>
</feature>
<accession>A0A5C3QKQ3</accession>
<organism evidence="12 13">
    <name type="scientific">Pterulicium gracile</name>
    <dbReference type="NCBI Taxonomy" id="1884261"/>
    <lineage>
        <taxon>Eukaryota</taxon>
        <taxon>Fungi</taxon>
        <taxon>Dikarya</taxon>
        <taxon>Basidiomycota</taxon>
        <taxon>Agaricomycotina</taxon>
        <taxon>Agaricomycetes</taxon>
        <taxon>Agaricomycetidae</taxon>
        <taxon>Agaricales</taxon>
        <taxon>Pleurotineae</taxon>
        <taxon>Pterulaceae</taxon>
        <taxon>Pterulicium</taxon>
    </lineage>
</organism>
<gene>
    <name evidence="12" type="ORF">BDV98DRAFT_430165</name>
</gene>
<keyword evidence="8 11" id="KW-0472">Membrane</keyword>
<keyword evidence="13" id="KW-1185">Reference proteome</keyword>
<comment type="subcellular location">
    <subcellularLocation>
        <location evidence="1">Mitochondrion inner membrane</location>
    </subcellularLocation>
</comment>